<dbReference type="AlphaFoldDB" id="A0A8S9Q5S7"/>
<comment type="caution">
    <text evidence="1">The sequence shown here is derived from an EMBL/GenBank/DDBJ whole genome shotgun (WGS) entry which is preliminary data.</text>
</comment>
<proteinExistence type="predicted"/>
<gene>
    <name evidence="1" type="ORF">F2Q69_00020688</name>
</gene>
<evidence type="ECO:0000313" key="2">
    <source>
        <dbReference type="Proteomes" id="UP000712600"/>
    </source>
</evidence>
<dbReference type="Proteomes" id="UP000712600">
    <property type="component" value="Unassembled WGS sequence"/>
</dbReference>
<accession>A0A8S9Q5S7</accession>
<reference evidence="1" key="1">
    <citation type="submission" date="2019-12" db="EMBL/GenBank/DDBJ databases">
        <title>Genome sequencing and annotation of Brassica cretica.</title>
        <authorList>
            <person name="Studholme D.J."/>
            <person name="Sarris P."/>
        </authorList>
    </citation>
    <scope>NUCLEOTIDE SEQUENCE</scope>
    <source>
        <strain evidence="1">PFS-109/04</strain>
        <tissue evidence="1">Leaf</tissue>
    </source>
</reference>
<dbReference type="EMBL" id="QGKX02001290">
    <property type="protein sequence ID" value="KAF3537557.1"/>
    <property type="molecule type" value="Genomic_DNA"/>
</dbReference>
<organism evidence="1 2">
    <name type="scientific">Brassica cretica</name>
    <name type="common">Mustard</name>
    <dbReference type="NCBI Taxonomy" id="69181"/>
    <lineage>
        <taxon>Eukaryota</taxon>
        <taxon>Viridiplantae</taxon>
        <taxon>Streptophyta</taxon>
        <taxon>Embryophyta</taxon>
        <taxon>Tracheophyta</taxon>
        <taxon>Spermatophyta</taxon>
        <taxon>Magnoliopsida</taxon>
        <taxon>eudicotyledons</taxon>
        <taxon>Gunneridae</taxon>
        <taxon>Pentapetalae</taxon>
        <taxon>rosids</taxon>
        <taxon>malvids</taxon>
        <taxon>Brassicales</taxon>
        <taxon>Brassicaceae</taxon>
        <taxon>Brassiceae</taxon>
        <taxon>Brassica</taxon>
    </lineage>
</organism>
<protein>
    <submittedName>
        <fullName evidence="1">Uncharacterized protein</fullName>
    </submittedName>
</protein>
<evidence type="ECO:0000313" key="1">
    <source>
        <dbReference type="EMBL" id="KAF3537557.1"/>
    </source>
</evidence>
<sequence length="91" mass="10327">MKEMKVVGLEGLTWTGSGAAWSGRSDRSLWVVFSRRVSTKGRATRRCRSEDVALIDRIASDLTWLLRDVAPRAILEPQRQKCERLSRVALI</sequence>
<name>A0A8S9Q5S7_BRACR</name>